<dbReference type="InterPro" id="IPR011042">
    <property type="entry name" value="6-blade_b-propeller_TolB-like"/>
</dbReference>
<evidence type="ECO:0000256" key="1">
    <source>
        <dbReference type="ARBA" id="ARBA00023157"/>
    </source>
</evidence>
<protein>
    <recommendedName>
        <fullName evidence="5">EGF-like domain-containing protein</fullName>
    </recommendedName>
</protein>
<feature type="signal peptide" evidence="4">
    <location>
        <begin position="1"/>
        <end position="19"/>
    </location>
</feature>
<dbReference type="PROSITE" id="PS01186">
    <property type="entry name" value="EGF_2"/>
    <property type="match status" value="1"/>
</dbReference>
<dbReference type="GO" id="GO:0005509">
    <property type="term" value="F:calcium ion binding"/>
    <property type="evidence" value="ECO:0007669"/>
    <property type="project" value="InterPro"/>
</dbReference>
<dbReference type="SMART" id="SM00135">
    <property type="entry name" value="LY"/>
    <property type="match status" value="3"/>
</dbReference>
<organism evidence="6 7">
    <name type="scientific">Mythimna separata</name>
    <name type="common">Oriental armyworm</name>
    <name type="synonym">Pseudaletia separata</name>
    <dbReference type="NCBI Taxonomy" id="271217"/>
    <lineage>
        <taxon>Eukaryota</taxon>
        <taxon>Metazoa</taxon>
        <taxon>Ecdysozoa</taxon>
        <taxon>Arthropoda</taxon>
        <taxon>Hexapoda</taxon>
        <taxon>Insecta</taxon>
        <taxon>Pterygota</taxon>
        <taxon>Neoptera</taxon>
        <taxon>Endopterygota</taxon>
        <taxon>Lepidoptera</taxon>
        <taxon>Glossata</taxon>
        <taxon>Ditrysia</taxon>
        <taxon>Noctuoidea</taxon>
        <taxon>Noctuidae</taxon>
        <taxon>Noctuinae</taxon>
        <taxon>Hadenini</taxon>
        <taxon>Mythimna</taxon>
    </lineage>
</organism>
<dbReference type="EMBL" id="JARGEI010000028">
    <property type="protein sequence ID" value="KAJ8706693.1"/>
    <property type="molecule type" value="Genomic_DNA"/>
</dbReference>
<dbReference type="SMART" id="SM00179">
    <property type="entry name" value="EGF_CA"/>
    <property type="match status" value="3"/>
</dbReference>
<dbReference type="SUPFAM" id="SSF63825">
    <property type="entry name" value="YWTD domain"/>
    <property type="match status" value="1"/>
</dbReference>
<dbReference type="AlphaFoldDB" id="A0AAD7Y8L4"/>
<feature type="repeat" description="LDL-receptor class B" evidence="3">
    <location>
        <begin position="154"/>
        <end position="194"/>
    </location>
</feature>
<keyword evidence="2" id="KW-0245">EGF-like domain</keyword>
<dbReference type="InterPro" id="IPR051830">
    <property type="entry name" value="NOTCH_homolog"/>
</dbReference>
<reference evidence="6" key="1">
    <citation type="submission" date="2023-03" db="EMBL/GenBank/DDBJ databases">
        <title>Chromosome-level genomes of two armyworms, Mythimna separata and Mythimna loreyi, provide insights into the biosynthesis and reception of sex pheromones.</title>
        <authorList>
            <person name="Zhao H."/>
        </authorList>
    </citation>
    <scope>NUCLEOTIDE SEQUENCE</scope>
    <source>
        <strain evidence="6">BeijingLab</strain>
        <tissue evidence="6">Pupa</tissue>
    </source>
</reference>
<feature type="chain" id="PRO_5041931668" description="EGF-like domain-containing protein" evidence="4">
    <location>
        <begin position="20"/>
        <end position="581"/>
    </location>
</feature>
<sequence length="581" mass="64917">MHSTRVVAVLTLVVGLAHCFPWDIVVGGDKQLHFYYDGTLTHTEEIPSVTQITSVTYDPVLYRVLFTDVNYPSMTISSFDVATRKKQSLFTKRAEDKYVRVVYDPVTQLLVWKTWYNIYTFSINPGSSNKAVGGNLLVHLNHPCRDVAVDSCGGYIYWITDYNIERARLDGSEREVIVDSTVVYRLSLAIDQETQRLYWIDYIIYITANGGRISIESANLNGKNRTTLYIVRNASLSSSLAVSKDFIYWQNYNDEGTWQLPKNSSEHVARKLYSTPSVSDYHRVATNYTIQEQIEGIQNCEALQNLIPNNSKPEPTALICQNSYCLEGNCSVNAGGQPTCSCKAGHSGERCEINTCHQYCLHNGVCSLNEEKEPVCQCTADYFGQRCEISICKEYCLQGNCSLGTDAQPKCSCETGYTGKRCEVNACHQYCLHNGVCTLNEVMEPVCQCTAGYYGQRCETSTCKEYCLQGNCSLSAEGPPKCSCEGGYSGARCEVNACHEHCLNNGICTLNEEDEPFCECPADYEGKRCDIAITQAGDCADSSTQPVLRDPRSEVRQVFKEEVKRILELISDKLDGNEAKC</sequence>
<dbReference type="InterPro" id="IPR001881">
    <property type="entry name" value="EGF-like_Ca-bd_dom"/>
</dbReference>
<dbReference type="SUPFAM" id="SSF57196">
    <property type="entry name" value="EGF/Laminin"/>
    <property type="match status" value="4"/>
</dbReference>
<feature type="domain" description="EGF-like" evidence="5">
    <location>
        <begin position="352"/>
        <end position="388"/>
    </location>
</feature>
<keyword evidence="4" id="KW-0732">Signal</keyword>
<feature type="domain" description="EGF-like" evidence="5">
    <location>
        <begin position="423"/>
        <end position="459"/>
    </location>
</feature>
<comment type="caution">
    <text evidence="6">The sequence shown here is derived from an EMBL/GenBank/DDBJ whole genome shotgun (WGS) entry which is preliminary data.</text>
</comment>
<evidence type="ECO:0000313" key="7">
    <source>
        <dbReference type="Proteomes" id="UP001231518"/>
    </source>
</evidence>
<proteinExistence type="predicted"/>
<gene>
    <name evidence="6" type="ORF">PYW07_012771</name>
</gene>
<feature type="disulfide bond" evidence="2">
    <location>
        <begin position="356"/>
        <end position="366"/>
    </location>
</feature>
<feature type="disulfide bond" evidence="2">
    <location>
        <begin position="498"/>
        <end position="508"/>
    </location>
</feature>
<feature type="disulfide bond" evidence="2">
    <location>
        <begin position="449"/>
        <end position="458"/>
    </location>
</feature>
<dbReference type="PROSITE" id="PS51120">
    <property type="entry name" value="LDLRB"/>
    <property type="match status" value="1"/>
</dbReference>
<feature type="disulfide bond" evidence="2">
    <location>
        <begin position="520"/>
        <end position="529"/>
    </location>
</feature>
<dbReference type="Proteomes" id="UP001231518">
    <property type="component" value="Chromosome 30"/>
</dbReference>
<keyword evidence="1 2" id="KW-1015">Disulfide bond</keyword>
<name>A0AAD7Y8L4_MYTSE</name>
<evidence type="ECO:0000256" key="2">
    <source>
        <dbReference type="PROSITE-ProRule" id="PRU00076"/>
    </source>
</evidence>
<evidence type="ECO:0000256" key="3">
    <source>
        <dbReference type="PROSITE-ProRule" id="PRU00461"/>
    </source>
</evidence>
<dbReference type="InterPro" id="IPR000742">
    <property type="entry name" value="EGF"/>
</dbReference>
<dbReference type="PROSITE" id="PS00022">
    <property type="entry name" value="EGF_1"/>
    <property type="match status" value="3"/>
</dbReference>
<feature type="disulfide bond" evidence="2">
    <location>
        <begin position="378"/>
        <end position="387"/>
    </location>
</feature>
<dbReference type="PANTHER" id="PTHR24033:SF224">
    <property type="entry name" value="C-TYPE LECTIN"/>
    <property type="match status" value="1"/>
</dbReference>
<feature type="disulfide bond" evidence="2">
    <location>
        <begin position="427"/>
        <end position="437"/>
    </location>
</feature>
<evidence type="ECO:0000259" key="5">
    <source>
        <dbReference type="PROSITE" id="PS50026"/>
    </source>
</evidence>
<dbReference type="Gene3D" id="2.120.10.30">
    <property type="entry name" value="TolB, C-terminal domain"/>
    <property type="match status" value="1"/>
</dbReference>
<feature type="domain" description="EGF-like" evidence="5">
    <location>
        <begin position="494"/>
        <end position="530"/>
    </location>
</feature>
<dbReference type="PANTHER" id="PTHR24033">
    <property type="entry name" value="EGF-LIKE DOMAIN-CONTAINING PROTEIN"/>
    <property type="match status" value="1"/>
</dbReference>
<dbReference type="InterPro" id="IPR000033">
    <property type="entry name" value="LDLR_classB_rpt"/>
</dbReference>
<dbReference type="SMART" id="SM00181">
    <property type="entry name" value="EGF"/>
    <property type="match status" value="6"/>
</dbReference>
<accession>A0AAD7Y8L4</accession>
<keyword evidence="7" id="KW-1185">Reference proteome</keyword>
<evidence type="ECO:0000256" key="4">
    <source>
        <dbReference type="SAM" id="SignalP"/>
    </source>
</evidence>
<dbReference type="PROSITE" id="PS50026">
    <property type="entry name" value="EGF_3"/>
    <property type="match status" value="3"/>
</dbReference>
<dbReference type="Gene3D" id="2.10.25.10">
    <property type="entry name" value="Laminin"/>
    <property type="match status" value="6"/>
</dbReference>
<evidence type="ECO:0000313" key="6">
    <source>
        <dbReference type="EMBL" id="KAJ8706693.1"/>
    </source>
</evidence>
<comment type="caution">
    <text evidence="2">Lacks conserved residue(s) required for the propagation of feature annotation.</text>
</comment>